<dbReference type="InterPro" id="IPR029044">
    <property type="entry name" value="Nucleotide-diphossugar_trans"/>
</dbReference>
<protein>
    <submittedName>
        <fullName evidence="4">WaaV</fullName>
    </submittedName>
</protein>
<dbReference type="Gene3D" id="3.90.550.10">
    <property type="entry name" value="Spore Coat Polysaccharide Biosynthesis Protein SpsA, Chain A"/>
    <property type="match status" value="1"/>
</dbReference>
<evidence type="ECO:0000256" key="1">
    <source>
        <dbReference type="ARBA" id="ARBA00022676"/>
    </source>
</evidence>
<feature type="domain" description="Glycosyltransferase 2-like" evidence="3">
    <location>
        <begin position="48"/>
        <end position="198"/>
    </location>
</feature>
<evidence type="ECO:0000313" key="4">
    <source>
        <dbReference type="EMBL" id="ACA34487.1"/>
    </source>
</evidence>
<proteinExistence type="predicted"/>
<reference evidence="4" key="1">
    <citation type="submission" date="2008-01" db="EMBL/GenBank/DDBJ databases">
        <title>Characterization of lipooligosaccharide biosynthetic loci of Campylobacter jejuni reveals 11 new LOS classes and evidence of mosaic organizations.</title>
        <authorList>
            <person name="Parker C.T."/>
            <person name="Gilbert M."/>
            <person name="Yuki N."/>
            <person name="Endtz H.P."/>
            <person name="Mandrell R.E."/>
        </authorList>
    </citation>
    <scope>NUCLEOTIDE SEQUENCE</scope>
    <source>
        <strain evidence="4">RM1861</strain>
    </source>
</reference>
<organism evidence="4">
    <name type="scientific">Campylobacter jejuni</name>
    <dbReference type="NCBI Taxonomy" id="197"/>
    <lineage>
        <taxon>Bacteria</taxon>
        <taxon>Pseudomonadati</taxon>
        <taxon>Campylobacterota</taxon>
        <taxon>Epsilonproteobacteria</taxon>
        <taxon>Campylobacterales</taxon>
        <taxon>Campylobacteraceae</taxon>
        <taxon>Campylobacter</taxon>
    </lineage>
</organism>
<sequence>MVYKAGEAITASPSQVGRCIKIFINFLNFDRIVFIILTKFRKNMPQLSIIIPLFNSCNFISRALQSCINQTLKDIEILIIDDKSKDNSLNMVLEFAKKDPRIKIFQNEENLGTFASRNFGVLHSSSDFIMFLDSDDFLTLDACEIAFKEMKKGFDLLCFDAFVHRVKTKQFYRFKQDEVFNQKEFLEFLSKQRHFCWSVWAKCFRRDIILKSFEKVKIDECLSYGEDVLFCYVYFMFCEKIAVFKTCIYHYEFNPNGRYENKNKEILNQNYHDKKKSNEIIRNLSNDFKYEEFNKKILENLEKDIDALKSRINFYPSSLQSFINF</sequence>
<dbReference type="Pfam" id="PF00535">
    <property type="entry name" value="Glycos_transf_2"/>
    <property type="match status" value="1"/>
</dbReference>
<name>B1PF23_CAMJU</name>
<accession>B1PF23</accession>
<dbReference type="EMBL" id="EU410350">
    <property type="protein sequence ID" value="ACA34487.1"/>
    <property type="molecule type" value="Genomic_DNA"/>
</dbReference>
<evidence type="ECO:0000259" key="3">
    <source>
        <dbReference type="Pfam" id="PF00535"/>
    </source>
</evidence>
<dbReference type="PANTHER" id="PTHR22916">
    <property type="entry name" value="GLYCOSYLTRANSFERASE"/>
    <property type="match status" value="1"/>
</dbReference>
<dbReference type="InterPro" id="IPR001173">
    <property type="entry name" value="Glyco_trans_2-like"/>
</dbReference>
<keyword evidence="2" id="KW-0808">Transferase</keyword>
<dbReference type="SUPFAM" id="SSF53448">
    <property type="entry name" value="Nucleotide-diphospho-sugar transferases"/>
    <property type="match status" value="1"/>
</dbReference>
<gene>
    <name evidence="4" type="primary">waaV</name>
</gene>
<evidence type="ECO:0000256" key="2">
    <source>
        <dbReference type="ARBA" id="ARBA00022679"/>
    </source>
</evidence>
<keyword evidence="1" id="KW-0328">Glycosyltransferase</keyword>
<dbReference type="GO" id="GO:0016758">
    <property type="term" value="F:hexosyltransferase activity"/>
    <property type="evidence" value="ECO:0007669"/>
    <property type="project" value="UniProtKB-ARBA"/>
</dbReference>
<dbReference type="CDD" id="cd00761">
    <property type="entry name" value="Glyco_tranf_GTA_type"/>
    <property type="match status" value="1"/>
</dbReference>
<dbReference type="CAZy" id="GT2">
    <property type="family name" value="Glycosyltransferase Family 2"/>
</dbReference>
<dbReference type="AlphaFoldDB" id="B1PF23"/>
<dbReference type="PANTHER" id="PTHR22916:SF51">
    <property type="entry name" value="GLYCOSYLTRANSFERASE EPSH-RELATED"/>
    <property type="match status" value="1"/>
</dbReference>